<organism evidence="3 4">
    <name type="scientific">Wolbachia pipientis</name>
    <dbReference type="NCBI Taxonomy" id="955"/>
    <lineage>
        <taxon>Bacteria</taxon>
        <taxon>Pseudomonadati</taxon>
        <taxon>Pseudomonadota</taxon>
        <taxon>Alphaproteobacteria</taxon>
        <taxon>Rickettsiales</taxon>
        <taxon>Anaplasmataceae</taxon>
        <taxon>Wolbachieae</taxon>
        <taxon>Wolbachia</taxon>
    </lineage>
</organism>
<sequence>MVGVGMVNSKLKCSIVVLTLFASSVAVGIYSSGLGPVFAVCAVVVIMSALYLLIKSQSSSAEILTSTSIVLPSAPPPPPASFGNKTNVTQDYGGVKRQSSSKQKDDTVSNLRSDHPNHPNGGTAAKNDKKVPEGLKNGSISTVLSPALTLHEVLQEALKKRRLQMEDDSEWESKYESEKSSPGIVAQSHATEQPIKNAPSNKVNCVQPPPAPPLPPANWNAKTNFKQNNGDIKGQLSSQQKDEVNNLELDLNHHNGGAAAKNDKKVPDELFERIKKIKNGEIKLKPVNKNINHNKTLGSSKPWMDSLSNRIHFEKSSASDDGLPEDRDEWGDDDVRTSQLPGESSRADITNNDTSLLKKGHNKLSNNVSNSNNVSPQKIIYKGIQEDASSSGASYPECESEKPSPGIGTHNNETAGDTLQKRRSSASSGYESSCEGSRIHDIMVQSHDTEQHIENAPSSNIDCVQPYDSSSGVKPLREFFEKLSQKNMLVKVRH</sequence>
<feature type="compositionally biased region" description="Polar residues" evidence="1">
    <location>
        <begin position="337"/>
        <end position="355"/>
    </location>
</feature>
<feature type="compositionally biased region" description="Acidic residues" evidence="1">
    <location>
        <begin position="322"/>
        <end position="332"/>
    </location>
</feature>
<protein>
    <submittedName>
        <fullName evidence="3">Uncharacterized protein</fullName>
    </submittedName>
</protein>
<keyword evidence="4" id="KW-1185">Reference proteome</keyword>
<feature type="compositionally biased region" description="Low complexity" evidence="1">
    <location>
        <begin position="425"/>
        <end position="435"/>
    </location>
</feature>
<dbReference type="EMBL" id="MJMG01000001">
    <property type="protein sequence ID" value="OEY87113.1"/>
    <property type="molecule type" value="Genomic_DNA"/>
</dbReference>
<keyword evidence="2" id="KW-0812">Transmembrane</keyword>
<name>A0A1E7QKZ1_WOLPI</name>
<feature type="region of interest" description="Disordered" evidence="1">
    <location>
        <begin position="314"/>
        <end position="372"/>
    </location>
</feature>
<keyword evidence="2" id="KW-1133">Transmembrane helix</keyword>
<proteinExistence type="predicted"/>
<reference evidence="3 4" key="1">
    <citation type="submission" date="2016-09" db="EMBL/GenBank/DDBJ databases">
        <title>Genomic evidence for plant-parasitic nematodes as the earliest Wolbachia hosts.</title>
        <authorList>
            <person name="Brown A.M."/>
            <person name="Wasala S.K."/>
            <person name="Howe D.K."/>
            <person name="Peetz A.B."/>
            <person name="Zasada I.A."/>
            <person name="Denver D.R."/>
        </authorList>
    </citation>
    <scope>NUCLEOTIDE SEQUENCE [LARGE SCALE GENOMIC DNA]</scope>
    <source>
        <strain evidence="4">wPpe</strain>
    </source>
</reference>
<evidence type="ECO:0000256" key="2">
    <source>
        <dbReference type="SAM" id="Phobius"/>
    </source>
</evidence>
<feature type="transmembrane region" description="Helical" evidence="2">
    <location>
        <begin position="36"/>
        <end position="54"/>
    </location>
</feature>
<evidence type="ECO:0000256" key="1">
    <source>
        <dbReference type="SAM" id="MobiDB-lite"/>
    </source>
</evidence>
<feature type="region of interest" description="Disordered" evidence="1">
    <location>
        <begin position="162"/>
        <end position="182"/>
    </location>
</feature>
<gene>
    <name evidence="3" type="ORF">BIY23_01355</name>
</gene>
<feature type="compositionally biased region" description="Basic and acidic residues" evidence="1">
    <location>
        <begin position="102"/>
        <end position="117"/>
    </location>
</feature>
<keyword evidence="2" id="KW-0472">Membrane</keyword>
<comment type="caution">
    <text evidence="3">The sequence shown here is derived from an EMBL/GenBank/DDBJ whole genome shotgun (WGS) entry which is preliminary data.</text>
</comment>
<feature type="region of interest" description="Disordered" evidence="1">
    <location>
        <begin position="74"/>
        <end position="138"/>
    </location>
</feature>
<dbReference type="AlphaFoldDB" id="A0A1E7QKZ1"/>
<accession>A0A1E7QKZ1</accession>
<feature type="region of interest" description="Disordered" evidence="1">
    <location>
        <begin position="386"/>
        <end position="435"/>
    </location>
</feature>
<evidence type="ECO:0000313" key="3">
    <source>
        <dbReference type="EMBL" id="OEY87113.1"/>
    </source>
</evidence>
<dbReference type="Proteomes" id="UP000175679">
    <property type="component" value="Unassembled WGS sequence"/>
</dbReference>
<evidence type="ECO:0000313" key="4">
    <source>
        <dbReference type="Proteomes" id="UP000175679"/>
    </source>
</evidence>